<sequence length="30" mass="3510">MIYIFSLFHWFILNIGHESSCVNNVAKRGI</sequence>
<organism evidence="1">
    <name type="scientific">Anguilla anguilla</name>
    <name type="common">European freshwater eel</name>
    <name type="synonym">Muraena anguilla</name>
    <dbReference type="NCBI Taxonomy" id="7936"/>
    <lineage>
        <taxon>Eukaryota</taxon>
        <taxon>Metazoa</taxon>
        <taxon>Chordata</taxon>
        <taxon>Craniata</taxon>
        <taxon>Vertebrata</taxon>
        <taxon>Euteleostomi</taxon>
        <taxon>Actinopterygii</taxon>
        <taxon>Neopterygii</taxon>
        <taxon>Teleostei</taxon>
        <taxon>Anguilliformes</taxon>
        <taxon>Anguillidae</taxon>
        <taxon>Anguilla</taxon>
    </lineage>
</organism>
<dbReference type="AlphaFoldDB" id="A0A0E9QUG0"/>
<reference evidence="1" key="1">
    <citation type="submission" date="2014-11" db="EMBL/GenBank/DDBJ databases">
        <authorList>
            <person name="Amaro Gonzalez C."/>
        </authorList>
    </citation>
    <scope>NUCLEOTIDE SEQUENCE</scope>
</reference>
<evidence type="ECO:0000313" key="1">
    <source>
        <dbReference type="EMBL" id="JAH20082.1"/>
    </source>
</evidence>
<reference evidence="1" key="2">
    <citation type="journal article" date="2015" name="Fish Shellfish Immunol.">
        <title>Early steps in the European eel (Anguilla anguilla)-Vibrio vulnificus interaction in the gills: Role of the RtxA13 toxin.</title>
        <authorList>
            <person name="Callol A."/>
            <person name="Pajuelo D."/>
            <person name="Ebbesson L."/>
            <person name="Teles M."/>
            <person name="MacKenzie S."/>
            <person name="Amaro C."/>
        </authorList>
    </citation>
    <scope>NUCLEOTIDE SEQUENCE</scope>
</reference>
<dbReference type="EMBL" id="GBXM01088495">
    <property type="protein sequence ID" value="JAH20082.1"/>
    <property type="molecule type" value="Transcribed_RNA"/>
</dbReference>
<protein>
    <submittedName>
        <fullName evidence="1">Uncharacterized protein</fullName>
    </submittedName>
</protein>
<accession>A0A0E9QUG0</accession>
<proteinExistence type="predicted"/>
<name>A0A0E9QUG0_ANGAN</name>